<reference evidence="2 3" key="1">
    <citation type="journal article" date="2020" name="Nature">
        <title>Six reference-quality genomes reveal evolution of bat adaptations.</title>
        <authorList>
            <person name="Jebb D."/>
            <person name="Huang Z."/>
            <person name="Pippel M."/>
            <person name="Hughes G.M."/>
            <person name="Lavrichenko K."/>
            <person name="Devanna P."/>
            <person name="Winkler S."/>
            <person name="Jermiin L.S."/>
            <person name="Skirmuntt E.C."/>
            <person name="Katzourakis A."/>
            <person name="Burkitt-Gray L."/>
            <person name="Ray D.A."/>
            <person name="Sullivan K.A.M."/>
            <person name="Roscito J.G."/>
            <person name="Kirilenko B.M."/>
            <person name="Davalos L.M."/>
            <person name="Corthals A.P."/>
            <person name="Power M.L."/>
            <person name="Jones G."/>
            <person name="Ransome R.D."/>
            <person name="Dechmann D.K.N."/>
            <person name="Locatelli A.G."/>
            <person name="Puechmaille S.J."/>
            <person name="Fedrigo O."/>
            <person name="Jarvis E.D."/>
            <person name="Hiller M."/>
            <person name="Vernes S.C."/>
            <person name="Myers E.W."/>
            <person name="Teeling E.C."/>
        </authorList>
    </citation>
    <scope>NUCLEOTIDE SEQUENCE [LARGE SCALE GENOMIC DNA]</scope>
    <source>
        <strain evidence="2">Bat1K_MPI-CBG_1</strain>
    </source>
</reference>
<evidence type="ECO:0000313" key="2">
    <source>
        <dbReference type="EMBL" id="KAF6131027.1"/>
    </source>
</evidence>
<dbReference type="Proteomes" id="UP000664940">
    <property type="component" value="Unassembled WGS sequence"/>
</dbReference>
<protein>
    <submittedName>
        <fullName evidence="2">Uncharacterized protein</fullName>
    </submittedName>
</protein>
<sequence length="122" mass="13257">MESAMPTPAALPAGHRGQRRAGPCGAWTCALLPTRALRAPAPGARVPRNRLTFRPKKHARYSGPSLPQARTLLLPRGLGTWALPQSWGGGAGLFLNKVTAQSWGFFKIKKKESYSVLHLFTI</sequence>
<evidence type="ECO:0000313" key="3">
    <source>
        <dbReference type="Proteomes" id="UP000664940"/>
    </source>
</evidence>
<gene>
    <name evidence="2" type="ORF">HJG60_007929</name>
</gene>
<organism evidence="2 3">
    <name type="scientific">Phyllostomus discolor</name>
    <name type="common">pale spear-nosed bat</name>
    <dbReference type="NCBI Taxonomy" id="89673"/>
    <lineage>
        <taxon>Eukaryota</taxon>
        <taxon>Metazoa</taxon>
        <taxon>Chordata</taxon>
        <taxon>Craniata</taxon>
        <taxon>Vertebrata</taxon>
        <taxon>Euteleostomi</taxon>
        <taxon>Mammalia</taxon>
        <taxon>Eutheria</taxon>
        <taxon>Laurasiatheria</taxon>
        <taxon>Chiroptera</taxon>
        <taxon>Yangochiroptera</taxon>
        <taxon>Phyllostomidae</taxon>
        <taxon>Phyllostominae</taxon>
        <taxon>Phyllostomus</taxon>
    </lineage>
</organism>
<evidence type="ECO:0000256" key="1">
    <source>
        <dbReference type="SAM" id="MobiDB-lite"/>
    </source>
</evidence>
<name>A0A834BIM6_9CHIR</name>
<comment type="caution">
    <text evidence="2">The sequence shown here is derived from an EMBL/GenBank/DDBJ whole genome shotgun (WGS) entry which is preliminary data.</text>
</comment>
<dbReference type="AlphaFoldDB" id="A0A834BIM6"/>
<dbReference type="EMBL" id="JABVXQ010000001">
    <property type="protein sequence ID" value="KAF6131027.1"/>
    <property type="molecule type" value="Genomic_DNA"/>
</dbReference>
<accession>A0A834BIM6</accession>
<proteinExistence type="predicted"/>
<feature type="region of interest" description="Disordered" evidence="1">
    <location>
        <begin position="1"/>
        <end position="21"/>
    </location>
</feature>